<keyword evidence="7 9" id="KW-1133">Transmembrane helix</keyword>
<dbReference type="Pfam" id="PF01578">
    <property type="entry name" value="Cytochrom_C_asm"/>
    <property type="match status" value="1"/>
</dbReference>
<keyword evidence="9" id="KW-0813">Transport</keyword>
<evidence type="ECO:0000256" key="2">
    <source>
        <dbReference type="ARBA" id="ARBA00004141"/>
    </source>
</evidence>
<evidence type="ECO:0000256" key="6">
    <source>
        <dbReference type="ARBA" id="ARBA00022748"/>
    </source>
</evidence>
<keyword evidence="9" id="KW-0997">Cell inner membrane</keyword>
<reference evidence="11 12" key="1">
    <citation type="submission" date="2013-10" db="EMBL/GenBank/DDBJ databases">
        <title>Salinisphaera orenii MK-B5 Genome Sequencing.</title>
        <authorList>
            <person name="Lai Q."/>
            <person name="Li C."/>
            <person name="Shao Z."/>
        </authorList>
    </citation>
    <scope>NUCLEOTIDE SEQUENCE [LARGE SCALE GENOMIC DNA]</scope>
    <source>
        <strain evidence="11 12">MK-B5</strain>
    </source>
</reference>
<dbReference type="PANTHER" id="PTHR30071">
    <property type="entry name" value="HEME EXPORTER PROTEIN C"/>
    <property type="match status" value="1"/>
</dbReference>
<dbReference type="InterPro" id="IPR003557">
    <property type="entry name" value="Cyt_c_biogenesis_CcmC"/>
</dbReference>
<feature type="transmembrane region" description="Helical" evidence="9">
    <location>
        <begin position="163"/>
        <end position="182"/>
    </location>
</feature>
<proteinExistence type="inferred from homology"/>
<keyword evidence="8 9" id="KW-0472">Membrane</keyword>
<evidence type="ECO:0000256" key="8">
    <source>
        <dbReference type="ARBA" id="ARBA00023136"/>
    </source>
</evidence>
<feature type="transmembrane region" description="Helical" evidence="9">
    <location>
        <begin position="69"/>
        <end position="89"/>
    </location>
</feature>
<dbReference type="PRINTS" id="PR01386">
    <property type="entry name" value="CCMCBIOGNSIS"/>
</dbReference>
<evidence type="ECO:0000256" key="9">
    <source>
        <dbReference type="RuleBase" id="RU364092"/>
    </source>
</evidence>
<dbReference type="PANTHER" id="PTHR30071:SF1">
    <property type="entry name" value="CYTOCHROME B_B6 PROTEIN-RELATED"/>
    <property type="match status" value="1"/>
</dbReference>
<dbReference type="InterPro" id="IPR002541">
    <property type="entry name" value="Cyt_c_assembly"/>
</dbReference>
<evidence type="ECO:0000256" key="7">
    <source>
        <dbReference type="ARBA" id="ARBA00022989"/>
    </source>
</evidence>
<sequence>MAKSAFMRWFHRFGSLPYFYGVSVPIARALAVPGVLLAAWGVFAGLVLAPADYQQGDAFRIIYIHVPSAWLSMFGYTSMAVAGVVALVWRLKLAEIYIVAAAPIGASFTFLALATGSIWGKPMWGTWWVWDARLTSELILLFLYLGVIALHNAIESPRTAARACALLSVVGVINVPIIHYSVEWWNTLHQGPTITRFDRPAMDLDMLWPLLSAALGFTLIFGWLTLWGMRVQLLWRERRSRWVGRMLENSR</sequence>
<organism evidence="11 12">
    <name type="scientific">Salinisphaera orenii MK-B5</name>
    <dbReference type="NCBI Taxonomy" id="856730"/>
    <lineage>
        <taxon>Bacteria</taxon>
        <taxon>Pseudomonadati</taxon>
        <taxon>Pseudomonadota</taxon>
        <taxon>Gammaproteobacteria</taxon>
        <taxon>Salinisphaerales</taxon>
        <taxon>Salinisphaeraceae</taxon>
        <taxon>Salinisphaera</taxon>
    </lineage>
</organism>
<keyword evidence="6 9" id="KW-0201">Cytochrome c-type biogenesis</keyword>
<feature type="domain" description="Cytochrome c assembly protein" evidence="10">
    <location>
        <begin position="35"/>
        <end position="189"/>
    </location>
</feature>
<gene>
    <name evidence="9" type="primary">ccmC</name>
    <name evidence="11" type="ORF">SAOR_00060</name>
</gene>
<dbReference type="GO" id="GO:0017004">
    <property type="term" value="P:cytochrome complex assembly"/>
    <property type="evidence" value="ECO:0007669"/>
    <property type="project" value="UniProtKB-KW"/>
</dbReference>
<comment type="caution">
    <text evidence="11">The sequence shown here is derived from an EMBL/GenBank/DDBJ whole genome shotgun (WGS) entry which is preliminary data.</text>
</comment>
<dbReference type="EMBL" id="AYKH01000001">
    <property type="protein sequence ID" value="ROO30290.1"/>
    <property type="molecule type" value="Genomic_DNA"/>
</dbReference>
<feature type="transmembrane region" description="Helical" evidence="9">
    <location>
        <begin position="206"/>
        <end position="229"/>
    </location>
</feature>
<feature type="transmembrane region" description="Helical" evidence="9">
    <location>
        <begin position="20"/>
        <end position="49"/>
    </location>
</feature>
<dbReference type="InterPro" id="IPR045062">
    <property type="entry name" value="Cyt_c_biogenesis_CcsA/CcmC"/>
</dbReference>
<evidence type="ECO:0000256" key="5">
    <source>
        <dbReference type="ARBA" id="ARBA00022692"/>
    </source>
</evidence>
<comment type="subcellular location">
    <subcellularLocation>
        <location evidence="9">Cell inner membrane</location>
    </subcellularLocation>
    <subcellularLocation>
        <location evidence="2">Membrane</location>
        <topology evidence="2">Multi-pass membrane protein</topology>
    </subcellularLocation>
</comment>
<keyword evidence="5 9" id="KW-0812">Transmembrane</keyword>
<keyword evidence="9" id="KW-1003">Cell membrane</keyword>
<dbReference type="Proteomes" id="UP000283993">
    <property type="component" value="Unassembled WGS sequence"/>
</dbReference>
<keyword evidence="12" id="KW-1185">Reference proteome</keyword>
<feature type="transmembrane region" description="Helical" evidence="9">
    <location>
        <begin position="96"/>
        <end position="120"/>
    </location>
</feature>
<evidence type="ECO:0000256" key="1">
    <source>
        <dbReference type="ARBA" id="ARBA00002442"/>
    </source>
</evidence>
<dbReference type="AlphaFoldDB" id="A0A423PXE5"/>
<comment type="function">
    <text evidence="1 9">Required for the export of heme to the periplasm for the biogenesis of c-type cytochromes.</text>
</comment>
<evidence type="ECO:0000256" key="3">
    <source>
        <dbReference type="ARBA" id="ARBA00005840"/>
    </source>
</evidence>
<protein>
    <recommendedName>
        <fullName evidence="4 9">Heme exporter protein C</fullName>
    </recommendedName>
    <alternativeName>
        <fullName evidence="9">Cytochrome c-type biogenesis protein</fullName>
    </alternativeName>
</protein>
<evidence type="ECO:0000256" key="4">
    <source>
        <dbReference type="ARBA" id="ARBA00016463"/>
    </source>
</evidence>
<evidence type="ECO:0000259" key="10">
    <source>
        <dbReference type="Pfam" id="PF01578"/>
    </source>
</evidence>
<accession>A0A423PXE5</accession>
<name>A0A423PXE5_9GAMM</name>
<dbReference type="GO" id="GO:0005886">
    <property type="term" value="C:plasma membrane"/>
    <property type="evidence" value="ECO:0007669"/>
    <property type="project" value="UniProtKB-SubCell"/>
</dbReference>
<dbReference type="GO" id="GO:0020037">
    <property type="term" value="F:heme binding"/>
    <property type="evidence" value="ECO:0007669"/>
    <property type="project" value="InterPro"/>
</dbReference>
<comment type="similarity">
    <text evidence="3 9">Belongs to the CcmC/CycZ/HelC family.</text>
</comment>
<evidence type="ECO:0000313" key="12">
    <source>
        <dbReference type="Proteomes" id="UP000283993"/>
    </source>
</evidence>
<dbReference type="RefSeq" id="WP_245965340.1">
    <property type="nucleotide sequence ID" value="NZ_AYKH01000001.1"/>
</dbReference>
<evidence type="ECO:0000313" key="11">
    <source>
        <dbReference type="EMBL" id="ROO30290.1"/>
    </source>
</evidence>
<feature type="transmembrane region" description="Helical" evidence="9">
    <location>
        <begin position="132"/>
        <end position="151"/>
    </location>
</feature>
<dbReference type="NCBIfam" id="TIGR01191">
    <property type="entry name" value="ccmC"/>
    <property type="match status" value="1"/>
</dbReference>
<dbReference type="GO" id="GO:0015232">
    <property type="term" value="F:heme transmembrane transporter activity"/>
    <property type="evidence" value="ECO:0007669"/>
    <property type="project" value="InterPro"/>
</dbReference>